<feature type="transmembrane region" description="Helical" evidence="6">
    <location>
        <begin position="99"/>
        <end position="118"/>
    </location>
</feature>
<reference evidence="8 9" key="1">
    <citation type="journal article" date="2015" name="Genome Announc.">
        <title>Expanding the biotechnology potential of lactobacilli through comparative genomics of 213 strains and associated genera.</title>
        <authorList>
            <person name="Sun Z."/>
            <person name="Harris H.M."/>
            <person name="McCann A."/>
            <person name="Guo C."/>
            <person name="Argimon S."/>
            <person name="Zhang W."/>
            <person name="Yang X."/>
            <person name="Jeffery I.B."/>
            <person name="Cooney J.C."/>
            <person name="Kagawa T.F."/>
            <person name="Liu W."/>
            <person name="Song Y."/>
            <person name="Salvetti E."/>
            <person name="Wrobel A."/>
            <person name="Rasinkangas P."/>
            <person name="Parkhill J."/>
            <person name="Rea M.C."/>
            <person name="O'Sullivan O."/>
            <person name="Ritari J."/>
            <person name="Douillard F.P."/>
            <person name="Paul Ross R."/>
            <person name="Yang R."/>
            <person name="Briner A.E."/>
            <person name="Felis G.E."/>
            <person name="de Vos W.M."/>
            <person name="Barrangou R."/>
            <person name="Klaenhammer T.R."/>
            <person name="Caufield P.W."/>
            <person name="Cui Y."/>
            <person name="Zhang H."/>
            <person name="O'Toole P.W."/>
        </authorList>
    </citation>
    <scope>NUCLEOTIDE SEQUENCE [LARGE SCALE GENOMIC DNA]</scope>
    <source>
        <strain evidence="8 9">ATCC 27304</strain>
    </source>
</reference>
<feature type="transmembrane region" description="Helical" evidence="6">
    <location>
        <begin position="155"/>
        <end position="174"/>
    </location>
</feature>
<evidence type="ECO:0000256" key="4">
    <source>
        <dbReference type="ARBA" id="ARBA00022989"/>
    </source>
</evidence>
<sequence length="303" mass="33005">MNRRRGIILAISGASFWGTSGVAVQYLYQHTAITSTWLVAIRLIGAGLLLAAWAHHLHCGEIKTLLLEKSAWSELLPFSIIGVGGSQFTYFMAVQYSNASTATVIQFLSPLFIILYTLLVKRILPKRIEIISVFIAIIGTVVLVTGGHLDHLSLSTQALIWGLLAAFCTAMEVVIPNQLMQRYQTIPLTGVSMLLCGLCLLPVFVLVPWPHLTIFEWGLIVYIIIAGTLFAYLFFLASIRYIPASTTGMLGAFEPLVATILTVALLGTHLSTFSVIGGTLIILATVIQSLPLEKIIKAHKKAS</sequence>
<dbReference type="Pfam" id="PF00892">
    <property type="entry name" value="EamA"/>
    <property type="match status" value="2"/>
</dbReference>
<dbReference type="PANTHER" id="PTHR32322:SF2">
    <property type="entry name" value="EAMA DOMAIN-CONTAINING PROTEIN"/>
    <property type="match status" value="1"/>
</dbReference>
<feature type="transmembrane region" description="Helical" evidence="6">
    <location>
        <begin position="186"/>
        <end position="207"/>
    </location>
</feature>
<keyword evidence="4 6" id="KW-1133">Transmembrane helix</keyword>
<dbReference type="OrthoDB" id="9810818at2"/>
<evidence type="ECO:0000256" key="2">
    <source>
        <dbReference type="ARBA" id="ARBA00007362"/>
    </source>
</evidence>
<dbReference type="EMBL" id="JQAR01000008">
    <property type="protein sequence ID" value="KRN30213.1"/>
    <property type="molecule type" value="Genomic_DNA"/>
</dbReference>
<keyword evidence="3 6" id="KW-0812">Transmembrane</keyword>
<feature type="transmembrane region" description="Helical" evidence="6">
    <location>
        <begin position="34"/>
        <end position="54"/>
    </location>
</feature>
<dbReference type="InterPro" id="IPR000620">
    <property type="entry name" value="EamA_dom"/>
</dbReference>
<comment type="caution">
    <text evidence="8">The sequence shown here is derived from an EMBL/GenBank/DDBJ whole genome shotgun (WGS) entry which is preliminary data.</text>
</comment>
<dbReference type="Proteomes" id="UP000051727">
    <property type="component" value="Unassembled WGS sequence"/>
</dbReference>
<dbReference type="AlphaFoldDB" id="A0A0R2FUX6"/>
<feature type="transmembrane region" description="Helical" evidence="6">
    <location>
        <begin position="273"/>
        <end position="292"/>
    </location>
</feature>
<dbReference type="GO" id="GO:0016020">
    <property type="term" value="C:membrane"/>
    <property type="evidence" value="ECO:0007669"/>
    <property type="project" value="UniProtKB-SubCell"/>
</dbReference>
<organism evidence="8 9">
    <name type="scientific">Liquorilactobacillus mali</name>
    <dbReference type="NCBI Taxonomy" id="1618"/>
    <lineage>
        <taxon>Bacteria</taxon>
        <taxon>Bacillati</taxon>
        <taxon>Bacillota</taxon>
        <taxon>Bacilli</taxon>
        <taxon>Lactobacillales</taxon>
        <taxon>Lactobacillaceae</taxon>
        <taxon>Liquorilactobacillus</taxon>
    </lineage>
</organism>
<dbReference type="InterPro" id="IPR037185">
    <property type="entry name" value="EmrE-like"/>
</dbReference>
<evidence type="ECO:0000256" key="1">
    <source>
        <dbReference type="ARBA" id="ARBA00004127"/>
    </source>
</evidence>
<feature type="transmembrane region" description="Helical" evidence="6">
    <location>
        <begin position="219"/>
        <end position="237"/>
    </location>
</feature>
<protein>
    <submittedName>
        <fullName evidence="8">Permease</fullName>
    </submittedName>
</protein>
<accession>A0A0R2FUX6</accession>
<feature type="domain" description="EamA" evidence="7">
    <location>
        <begin position="5"/>
        <end position="144"/>
    </location>
</feature>
<comment type="similarity">
    <text evidence="2">Belongs to the EamA transporter family.</text>
</comment>
<dbReference type="PATRIC" id="fig|1618.3.peg.2314"/>
<evidence type="ECO:0000313" key="8">
    <source>
        <dbReference type="EMBL" id="KRN30213.1"/>
    </source>
</evidence>
<dbReference type="RefSeq" id="WP_056991124.1">
    <property type="nucleotide sequence ID" value="NZ_JQAR01000008.1"/>
</dbReference>
<evidence type="ECO:0000259" key="7">
    <source>
        <dbReference type="Pfam" id="PF00892"/>
    </source>
</evidence>
<dbReference type="PANTHER" id="PTHR32322">
    <property type="entry name" value="INNER MEMBRANE TRANSPORTER"/>
    <property type="match status" value="1"/>
</dbReference>
<gene>
    <name evidence="8" type="ORF">IV36_GL002252</name>
</gene>
<feature type="transmembrane region" description="Helical" evidence="6">
    <location>
        <begin position="130"/>
        <end position="149"/>
    </location>
</feature>
<proteinExistence type="inferred from homology"/>
<comment type="subcellular location">
    <subcellularLocation>
        <location evidence="1">Endomembrane system</location>
        <topology evidence="1">Multi-pass membrane protein</topology>
    </subcellularLocation>
</comment>
<dbReference type="InterPro" id="IPR050638">
    <property type="entry name" value="AA-Vitamin_Transporters"/>
</dbReference>
<evidence type="ECO:0000256" key="6">
    <source>
        <dbReference type="SAM" id="Phobius"/>
    </source>
</evidence>
<evidence type="ECO:0000256" key="3">
    <source>
        <dbReference type="ARBA" id="ARBA00022692"/>
    </source>
</evidence>
<feature type="transmembrane region" description="Helical" evidence="6">
    <location>
        <begin position="249"/>
        <end position="267"/>
    </location>
</feature>
<keyword evidence="5 6" id="KW-0472">Membrane</keyword>
<evidence type="ECO:0000256" key="5">
    <source>
        <dbReference type="ARBA" id="ARBA00023136"/>
    </source>
</evidence>
<evidence type="ECO:0000313" key="9">
    <source>
        <dbReference type="Proteomes" id="UP000051727"/>
    </source>
</evidence>
<feature type="domain" description="EamA" evidence="7">
    <location>
        <begin position="158"/>
        <end position="287"/>
    </location>
</feature>
<dbReference type="STRING" id="1618.IV36_GL002252"/>
<feature type="transmembrane region" description="Helical" evidence="6">
    <location>
        <begin position="7"/>
        <end position="28"/>
    </location>
</feature>
<feature type="transmembrane region" description="Helical" evidence="6">
    <location>
        <begin position="75"/>
        <end position="93"/>
    </location>
</feature>
<name>A0A0R2FUX6_9LACO</name>
<dbReference type="SUPFAM" id="SSF103481">
    <property type="entry name" value="Multidrug resistance efflux transporter EmrE"/>
    <property type="match status" value="2"/>
</dbReference>